<dbReference type="InterPro" id="IPR000509">
    <property type="entry name" value="Ribosomal_eL36"/>
</dbReference>
<dbReference type="GO" id="GO:0005840">
    <property type="term" value="C:ribosome"/>
    <property type="evidence" value="ECO:0007669"/>
    <property type="project" value="UniProtKB-KW"/>
</dbReference>
<dbReference type="InterPro" id="IPR038097">
    <property type="entry name" value="Ribosomal_eL36_sf"/>
</dbReference>
<evidence type="ECO:0000256" key="3">
    <source>
        <dbReference type="ARBA" id="ARBA00022980"/>
    </source>
</evidence>
<evidence type="ECO:0000256" key="6">
    <source>
        <dbReference type="ARBA" id="ARBA00035226"/>
    </source>
</evidence>
<organism evidence="8 9">
    <name type="scientific">Neotoma lepida</name>
    <name type="common">Desert woodrat</name>
    <dbReference type="NCBI Taxonomy" id="56216"/>
    <lineage>
        <taxon>Eukaryota</taxon>
        <taxon>Metazoa</taxon>
        <taxon>Chordata</taxon>
        <taxon>Craniata</taxon>
        <taxon>Vertebrata</taxon>
        <taxon>Euteleostomi</taxon>
        <taxon>Mammalia</taxon>
        <taxon>Eutheria</taxon>
        <taxon>Euarchontoglires</taxon>
        <taxon>Glires</taxon>
        <taxon>Rodentia</taxon>
        <taxon>Myomorpha</taxon>
        <taxon>Muroidea</taxon>
        <taxon>Cricetidae</taxon>
        <taxon>Neotominae</taxon>
        <taxon>Neotoma</taxon>
    </lineage>
</organism>
<evidence type="ECO:0000256" key="2">
    <source>
        <dbReference type="ARBA" id="ARBA00011133"/>
    </source>
</evidence>
<gene>
    <name evidence="8" type="ORF">A6R68_18040</name>
</gene>
<dbReference type="Proteomes" id="UP000092124">
    <property type="component" value="Unassembled WGS sequence"/>
</dbReference>
<protein>
    <recommendedName>
        <fullName evidence="6">Large ribosomal subunit protein eL36</fullName>
    </recommendedName>
    <alternativeName>
        <fullName evidence="7">60S ribosomal protein L36</fullName>
    </alternativeName>
</protein>
<dbReference type="GO" id="GO:0003735">
    <property type="term" value="F:structural constituent of ribosome"/>
    <property type="evidence" value="ECO:0007669"/>
    <property type="project" value="InterPro"/>
</dbReference>
<evidence type="ECO:0000256" key="4">
    <source>
        <dbReference type="ARBA" id="ARBA00023274"/>
    </source>
</evidence>
<evidence type="ECO:0000256" key="7">
    <source>
        <dbReference type="ARBA" id="ARBA00035331"/>
    </source>
</evidence>
<keyword evidence="4" id="KW-0687">Ribonucleoprotein</keyword>
<name>A0A1A6HA95_NEOLE</name>
<dbReference type="AlphaFoldDB" id="A0A1A6HA95"/>
<reference evidence="8 9" key="1">
    <citation type="submission" date="2016-06" db="EMBL/GenBank/DDBJ databases">
        <title>The Draft Genome Sequence and Annotation of the Desert Woodrat Neotoma lepida.</title>
        <authorList>
            <person name="Campbell M."/>
            <person name="Oakeson K.F."/>
            <person name="Yandell M."/>
            <person name="Halpert J.R."/>
            <person name="Dearing D."/>
        </authorList>
    </citation>
    <scope>NUCLEOTIDE SEQUENCE [LARGE SCALE GENOMIC DNA]</scope>
    <source>
        <strain evidence="8">417</strain>
        <tissue evidence="8">Liver</tissue>
    </source>
</reference>
<dbReference type="EMBL" id="LZPO01037069">
    <property type="protein sequence ID" value="OBS75508.1"/>
    <property type="molecule type" value="Genomic_DNA"/>
</dbReference>
<evidence type="ECO:0000256" key="5">
    <source>
        <dbReference type="ARBA" id="ARBA00034092"/>
    </source>
</evidence>
<evidence type="ECO:0000256" key="1">
    <source>
        <dbReference type="ARBA" id="ARBA00006509"/>
    </source>
</evidence>
<evidence type="ECO:0000313" key="9">
    <source>
        <dbReference type="Proteomes" id="UP000092124"/>
    </source>
</evidence>
<comment type="subunit">
    <text evidence="2">Component of the large ribosomal subunit.</text>
</comment>
<dbReference type="Gene3D" id="1.10.10.1760">
    <property type="entry name" value="60S ribosomal protein L36"/>
    <property type="match status" value="1"/>
</dbReference>
<keyword evidence="9" id="KW-1185">Reference proteome</keyword>
<dbReference type="PANTHER" id="PTHR10114">
    <property type="entry name" value="60S RIBOSOMAL PROTEIN L36"/>
    <property type="match status" value="1"/>
</dbReference>
<dbReference type="GO" id="GO:0006412">
    <property type="term" value="P:translation"/>
    <property type="evidence" value="ECO:0007669"/>
    <property type="project" value="InterPro"/>
</dbReference>
<proteinExistence type="inferred from homology"/>
<comment type="function">
    <text evidence="5">Component of the large ribosomal subunit. The ribosome is a large ribonucleoprotein complex responsible for the synthesis of proteins in the cell.</text>
</comment>
<evidence type="ECO:0000313" key="8">
    <source>
        <dbReference type="EMBL" id="OBS75508.1"/>
    </source>
</evidence>
<dbReference type="GO" id="GO:1990904">
    <property type="term" value="C:ribonucleoprotein complex"/>
    <property type="evidence" value="ECO:0007669"/>
    <property type="project" value="UniProtKB-KW"/>
</dbReference>
<dbReference type="Pfam" id="PF01158">
    <property type="entry name" value="Ribosomal_L36e"/>
    <property type="match status" value="1"/>
</dbReference>
<comment type="caution">
    <text evidence="8">The sequence shown here is derived from an EMBL/GenBank/DDBJ whole genome shotgun (WGS) entry which is preliminary data.</text>
</comment>
<sequence>MALRYPMAVGLSKDHKVTKNVSKLRHSRCCGHLTKPTKFLQNMIWELLVCQELFKAKLALKFVRKRVGTHIFPKRKWEELTNVLSATRKAAAKKD</sequence>
<keyword evidence="3" id="KW-0689">Ribosomal protein</keyword>
<dbReference type="OrthoDB" id="9616667at2759"/>
<accession>A0A1A6HA95</accession>
<dbReference type="STRING" id="56216.A0A1A6HA95"/>
<comment type="similarity">
    <text evidence="1">Belongs to the eukaryotic ribosomal protein eL36 family.</text>
</comment>